<dbReference type="NCBIfam" id="NF033510">
    <property type="entry name" value="Ca_tandemer"/>
    <property type="match status" value="15"/>
</dbReference>
<dbReference type="InterPro" id="IPR013783">
    <property type="entry name" value="Ig-like_fold"/>
</dbReference>
<dbReference type="OrthoDB" id="5787335at2"/>
<name>A0A6I6SPD3_9GAMM</name>
<accession>A0A6I6SPD3</accession>
<dbReference type="Gene3D" id="2.60.40.10">
    <property type="entry name" value="Immunoglobulins"/>
    <property type="match status" value="15"/>
</dbReference>
<sequence length="2179" mass="222197">MAIATVISITGQAWARDAEGNLRELRVGDTLLEGETLITSDTGSAQLDFGDGLNPTLVEGDEQVVMTSEIDGDEPTDASEFAALDQDIEALLAALDDDSIDLLDILDATAAGAGPGGAADGGHGFVRLARIAEDVNPLAFEYGLGLASELPEIEGGAFLAGEEEAEAPAEIEPLPPGTITVSIQDFNSQNVTQVFLVGTTTNVPAGSIVTLVITDQAGNTVTTTATVDAEGNYQTEVDLSELVDGPISVEARVVDQIGETRTAEDDAVKDTFAEATITIDTIAGDDVINGEEAQGPVTITGSVGGDAREGDTVTLTVGGQEFTGTVTSDLTYAIDVPGELLAQHDNVEANVSGSDEAGNPYSADSDRDYGVNLSAEASITIDVIAGDDVINGEEARGPVTITGSVGGDAREGDTVTLTVGGQEFTGAVETNDQGELVYAIDVPGELLAQHDNVEANVSGSDEAGNPYSADSERDYGVNLEASATITIDVIAGDDVINGEEAQGPVTITGSVGGDAREGDTVTLTVGGQEFTGAVETNDQGELVYAIDVPGELLAQHDNVEANVSGSDEAGNPYSADSDRDYGVNLEASATITIDVIAGDDVINGEEATQLITITGSVGGDAREGDTVTLTVGGQEFTGAVETNDQGELVYAIDVPGELLAQHDNVEANVSGSDEAGNPYSADSERDYGVNLSAEALITIDTIAGDDVINGEEAQGPVTITGSVGGDAREGDTVTLTVGGQEFTGTVTSDLTYAIDVPGELLAQHDNVEANVSGSDEAGNPYSADSERDYGVNLSAEASITIDVIAGDDVINGEEATQLITITGSVGGDAREGDTVTLTVGGQEFTGLVGEDLTYAIDVPGELLAQHDNVEANVSGSDEAGNPYSADSERDYGVNLSAEASITIDVIAGDDVINGEEATQLITITGSVGGDAREGDTVTLTVGGQEFTGTVTSDLTYAIDVPGELLAQHDNVEANVSGSDEAGNPYSADSERDYGVNLSAEASITIDTIAGDDVINGEEAQGPVTITGSVGGDAREGDTVTLTVGGQEFTGLVGEDLTYAIDVPGELLAQHDNVEANVSGSDEAGNPYSADSERDYGVNLSAEASITIDVIAGDDVINGEEAQGPVTITGSVGGDAREGDTVTLTVGGQEFTGAVETNDQGELVYAIDVPGELLAQHDNVEANVSGSDEAGNPYSADSDRDYGVNLEASATITIDVIAGDDVINGEEATQLITITGSVGGDAREGDTVTLTVGGQEFTGLVGEDLTYAIDVPGELLAQHDNVEANVSGSDEAGNPYSADSERDYGVNLSAEASITIDTIAGDDVINGEEAQGPVTITGSVGGDAREGDTVTLTVGGQEFTGTVTSDLTYAIDVPGELLAQHDNVEANVSGSDEAGNPYSADSERDYGVNLSAEASITIDVIAGDDVINGEEATQLITITGSVGGDAREGDTVTLTVGGQEFTGTVTSDLTYAIDVPGELLAQHDNVEANVSGSDEAGNPYSADSERDYGVNLSAEASITIDVIAGDDVINGEEATQLITITGSVGGDAREGDTVTLTVGGQEFTGTVTSDLTYAIDVPGELLAQHDNVEANVSGSDEAGNPYSADSERDYGVNLSAEASITIDTIAGDDVINGEEAQGPVTITGSVGGDAREGDTVTLTVGGQEFTGLVGEDLTYAIDVPGELLAQHDNVEANVSGSDEAGNPYSADSERDYGVAAPEITGLNSGGADIVVDEQHLQNGSNPNPGELIKTGTFGINAVAGIAYITVAGQEITIEELIGLDGTAAIEIATPGGNVIRITGYQGDVNSGVVMYEFELTAPVEHIEGGGRNEFDKDGLELSVADQREQVSSSEIDITIVDDVPSDFTPETGSLEDGFVGSIGFETKAGADGVGNVVFTVEAGTPATDINGLQLFLDGEPLYYSYDDNDQSVLLAKTAGGELGFKIVLDSGSDTYTITTYGKVLNGTEFSATATSGVSGGNSSVYGLNLGDDIDNNDVLVSTRAGETVNTSTGNGIGISNGSSISKGEVARFDFVAGLSLGSGGASWDESLNVTRFAQEVSVRGGGGNTATLTIKALSSVSATGIPANGGIEGNGDYLPLTVEDIRIYDENGADVTSSLTITQNGNGIQISGIKSGYAYELSTSSPFQAIEVVGGEGSNFNLGDFTYFQGGTATDIELGLPVQG</sequence>
<dbReference type="InterPro" id="IPR047777">
    <property type="entry name" value="LapA-like_RM"/>
</dbReference>
<dbReference type="NCBIfam" id="NF033682">
    <property type="entry name" value="retention_LapA"/>
    <property type="match status" value="1"/>
</dbReference>
<evidence type="ECO:0000313" key="1">
    <source>
        <dbReference type="EMBL" id="QHC50324.1"/>
    </source>
</evidence>
<evidence type="ECO:0000313" key="2">
    <source>
        <dbReference type="Proteomes" id="UP000464013"/>
    </source>
</evidence>
<gene>
    <name evidence="1" type="ORF">EKK97_13075</name>
</gene>
<dbReference type="KEGG" id="htx:EKK97_13075"/>
<organism evidence="1 2">
    <name type="scientific">Billgrantia tianxiuensis</name>
    <dbReference type="NCBI Taxonomy" id="2497861"/>
    <lineage>
        <taxon>Bacteria</taxon>
        <taxon>Pseudomonadati</taxon>
        <taxon>Pseudomonadota</taxon>
        <taxon>Gammaproteobacteria</taxon>
        <taxon>Oceanospirillales</taxon>
        <taxon>Halomonadaceae</taxon>
        <taxon>Billgrantia</taxon>
    </lineage>
</organism>
<dbReference type="EMBL" id="CP035042">
    <property type="protein sequence ID" value="QHC50324.1"/>
    <property type="molecule type" value="Genomic_DNA"/>
</dbReference>
<keyword evidence="2" id="KW-1185">Reference proteome</keyword>
<dbReference type="RefSeq" id="WP_159552453.1">
    <property type="nucleotide sequence ID" value="NZ_CP035042.1"/>
</dbReference>
<protein>
    <submittedName>
        <fullName evidence="1">Retention module-containing protein</fullName>
    </submittedName>
</protein>
<dbReference type="NCBIfam" id="NF012196">
    <property type="entry name" value="Ig_like_ice"/>
    <property type="match status" value="14"/>
</dbReference>
<dbReference type="Proteomes" id="UP000464013">
    <property type="component" value="Chromosome"/>
</dbReference>
<reference evidence="1 2" key="1">
    <citation type="submission" date="2019-01" db="EMBL/GenBank/DDBJ databases">
        <title>Complete genome of a denitifying bacterium Halomons sp. BC-M4-5.</title>
        <authorList>
            <person name="Wang L."/>
            <person name="Shao Z."/>
        </authorList>
    </citation>
    <scope>NUCLEOTIDE SEQUENCE [LARGE SCALE GENOMIC DNA]</scope>
    <source>
        <strain evidence="1 2">BC-M4-5</strain>
    </source>
</reference>
<proteinExistence type="predicted"/>
<dbReference type="InterPro" id="IPR049826">
    <property type="entry name" value="Ig-like_ice"/>
</dbReference>